<proteinExistence type="predicted"/>
<dbReference type="Proteomes" id="UP000799640">
    <property type="component" value="Unassembled WGS sequence"/>
</dbReference>
<accession>A0A6G1I684</accession>
<dbReference type="PANTHER" id="PTHR40257:SF1">
    <property type="entry name" value="DUF1330 DOMAIN-CONTAINING PROTEIN"/>
    <property type="match status" value="1"/>
</dbReference>
<dbReference type="Gene3D" id="3.30.70.100">
    <property type="match status" value="1"/>
</dbReference>
<sequence length="277" mass="29956">MPLCTLTLVSLPQGTSIPTFLSTLRSAGISPIVVAKPLRWIILPSSLSTTPLLSHSPSHPWTLLLLLPPGTTSLPSSILASLPLTWSIRAGIPSRLLKDFESKNESLLNPPVAPPVYRDEKPLTTPGSRDLELDSELEEWVSSLPERQRSHPISMLNLLAFVEGRKGEYLKYGAAFGESAGKKHGGNAKIVGTVVKPEKPAGEGWQHSDGSADGWDEIAIAHYPSLRHFCAMLGSREYQEANKTYRVGSLRDTCILCTMEVGDDGELRGGRGAGSKL</sequence>
<evidence type="ECO:0000313" key="1">
    <source>
        <dbReference type="EMBL" id="KAF2403505.1"/>
    </source>
</evidence>
<evidence type="ECO:0000313" key="2">
    <source>
        <dbReference type="Proteomes" id="UP000799640"/>
    </source>
</evidence>
<protein>
    <recommendedName>
        <fullName evidence="3">DUF1330 domain-containing protein</fullName>
    </recommendedName>
</protein>
<dbReference type="PANTHER" id="PTHR40257">
    <property type="match status" value="1"/>
</dbReference>
<keyword evidence="2" id="KW-1185">Reference proteome</keyword>
<organism evidence="1 2">
    <name type="scientific">Trichodelitschia bisporula</name>
    <dbReference type="NCBI Taxonomy" id="703511"/>
    <lineage>
        <taxon>Eukaryota</taxon>
        <taxon>Fungi</taxon>
        <taxon>Dikarya</taxon>
        <taxon>Ascomycota</taxon>
        <taxon>Pezizomycotina</taxon>
        <taxon>Dothideomycetes</taxon>
        <taxon>Dothideomycetes incertae sedis</taxon>
        <taxon>Phaeotrichales</taxon>
        <taxon>Phaeotrichaceae</taxon>
        <taxon>Trichodelitschia</taxon>
    </lineage>
</organism>
<evidence type="ECO:0008006" key="3">
    <source>
        <dbReference type="Google" id="ProtNLM"/>
    </source>
</evidence>
<gene>
    <name evidence="1" type="ORF">EJ06DRAFT_541323</name>
</gene>
<dbReference type="EMBL" id="ML996689">
    <property type="protein sequence ID" value="KAF2403505.1"/>
    <property type="molecule type" value="Genomic_DNA"/>
</dbReference>
<name>A0A6G1I684_9PEZI</name>
<reference evidence="1" key="1">
    <citation type="journal article" date="2020" name="Stud. Mycol.">
        <title>101 Dothideomycetes genomes: a test case for predicting lifestyles and emergence of pathogens.</title>
        <authorList>
            <person name="Haridas S."/>
            <person name="Albert R."/>
            <person name="Binder M."/>
            <person name="Bloem J."/>
            <person name="Labutti K."/>
            <person name="Salamov A."/>
            <person name="Andreopoulos B."/>
            <person name="Baker S."/>
            <person name="Barry K."/>
            <person name="Bills G."/>
            <person name="Bluhm B."/>
            <person name="Cannon C."/>
            <person name="Castanera R."/>
            <person name="Culley D."/>
            <person name="Daum C."/>
            <person name="Ezra D."/>
            <person name="Gonzalez J."/>
            <person name="Henrissat B."/>
            <person name="Kuo A."/>
            <person name="Liang C."/>
            <person name="Lipzen A."/>
            <person name="Lutzoni F."/>
            <person name="Magnuson J."/>
            <person name="Mondo S."/>
            <person name="Nolan M."/>
            <person name="Ohm R."/>
            <person name="Pangilinan J."/>
            <person name="Park H.-J."/>
            <person name="Ramirez L."/>
            <person name="Alfaro M."/>
            <person name="Sun H."/>
            <person name="Tritt A."/>
            <person name="Yoshinaga Y."/>
            <person name="Zwiers L.-H."/>
            <person name="Turgeon B."/>
            <person name="Goodwin S."/>
            <person name="Spatafora J."/>
            <person name="Crous P."/>
            <person name="Grigoriev I."/>
        </authorList>
    </citation>
    <scope>NUCLEOTIDE SEQUENCE</scope>
    <source>
        <strain evidence="1">CBS 262.69</strain>
    </source>
</reference>
<dbReference type="OrthoDB" id="265717at2759"/>
<dbReference type="AlphaFoldDB" id="A0A6G1I684"/>